<sequence>MNTYYDTAVCRNLGLISPDEQQKLLSSRIAVAGLGGLGGINLLTLVRMGIGAFNIADLDEFSAANSNRQIGATSSTVDRKKTDVLAEMAKDIHPDLPINIFDIGVQPENVYEFLKDVDVIVDSIDFFQMNARRLLYKTARELKIPVVFAAPLGFSGTLHVFTPDSMSFDEYFDINDSMTRYDQLVAFAVGLCPRGTHWKYMDSSKVDLTSESGPSLSSACNIASGLLTTEALCLLLNRADRAAKPVPYYTQYDPYRRIYRTGTLRFGNRGPLQRLKRWLVARQFRDQAEALNNN</sequence>
<dbReference type="NCBIfam" id="NF006077">
    <property type="entry name" value="PRK08223.1"/>
    <property type="match status" value="1"/>
</dbReference>
<dbReference type="InterPro" id="IPR000594">
    <property type="entry name" value="ThiF_NAD_FAD-bd"/>
</dbReference>
<evidence type="ECO:0000259" key="1">
    <source>
        <dbReference type="Pfam" id="PF00899"/>
    </source>
</evidence>
<reference evidence="3" key="1">
    <citation type="submission" date="2016-10" db="EMBL/GenBank/DDBJ databases">
        <authorList>
            <person name="Varghese N."/>
            <person name="Submissions S."/>
        </authorList>
    </citation>
    <scope>NUCLEOTIDE SEQUENCE [LARGE SCALE GENOMIC DNA]</scope>
    <source>
        <strain evidence="3">CGMCC 1.10971</strain>
    </source>
</reference>
<dbReference type="InterPro" id="IPR045886">
    <property type="entry name" value="ThiF/MoeB/HesA"/>
</dbReference>
<name>A0A1I2MT77_9GAMM</name>
<gene>
    <name evidence="2" type="ORF">SAMN05216175_10274</name>
</gene>
<dbReference type="OrthoDB" id="272552at2"/>
<dbReference type="PANTHER" id="PTHR43267:SF1">
    <property type="entry name" value="TRNA THREONYLCARBAMOYLADENOSINE DEHYDRATASE"/>
    <property type="match status" value="1"/>
</dbReference>
<dbReference type="CDD" id="cd01483">
    <property type="entry name" value="E1_enzyme_family"/>
    <property type="match status" value="1"/>
</dbReference>
<dbReference type="Pfam" id="PF00899">
    <property type="entry name" value="ThiF"/>
    <property type="match status" value="1"/>
</dbReference>
<feature type="domain" description="THIF-type NAD/FAD binding fold" evidence="1">
    <location>
        <begin position="11"/>
        <end position="259"/>
    </location>
</feature>
<dbReference type="Proteomes" id="UP000198623">
    <property type="component" value="Unassembled WGS sequence"/>
</dbReference>
<proteinExistence type="predicted"/>
<evidence type="ECO:0000313" key="2">
    <source>
        <dbReference type="EMBL" id="SFF94623.1"/>
    </source>
</evidence>
<organism evidence="2 3">
    <name type="scientific">Neptunomonas qingdaonensis</name>
    <dbReference type="NCBI Taxonomy" id="1045558"/>
    <lineage>
        <taxon>Bacteria</taxon>
        <taxon>Pseudomonadati</taxon>
        <taxon>Pseudomonadota</taxon>
        <taxon>Gammaproteobacteria</taxon>
        <taxon>Oceanospirillales</taxon>
        <taxon>Oceanospirillaceae</taxon>
        <taxon>Neptunomonas</taxon>
    </lineage>
</organism>
<dbReference type="STRING" id="1045558.SAMN05216175_10274"/>
<evidence type="ECO:0000313" key="3">
    <source>
        <dbReference type="Proteomes" id="UP000198623"/>
    </source>
</evidence>
<protein>
    <submittedName>
        <fullName evidence="2">ThiF family protein</fullName>
    </submittedName>
</protein>
<dbReference type="PANTHER" id="PTHR43267">
    <property type="entry name" value="TRNA THREONYLCARBAMOYLADENOSINE DEHYDRATASE"/>
    <property type="match status" value="1"/>
</dbReference>
<dbReference type="GO" id="GO:0061504">
    <property type="term" value="P:cyclic threonylcarbamoyladenosine biosynthetic process"/>
    <property type="evidence" value="ECO:0007669"/>
    <property type="project" value="TreeGrafter"/>
</dbReference>
<dbReference type="GO" id="GO:0061503">
    <property type="term" value="F:tRNA threonylcarbamoyladenosine dehydratase"/>
    <property type="evidence" value="ECO:0007669"/>
    <property type="project" value="TreeGrafter"/>
</dbReference>
<dbReference type="EMBL" id="FOOU01000002">
    <property type="protein sequence ID" value="SFF94623.1"/>
    <property type="molecule type" value="Genomic_DNA"/>
</dbReference>
<keyword evidence="3" id="KW-1185">Reference proteome</keyword>
<accession>A0A1I2MT77</accession>
<dbReference type="Gene3D" id="3.40.50.720">
    <property type="entry name" value="NAD(P)-binding Rossmann-like Domain"/>
    <property type="match status" value="1"/>
</dbReference>
<dbReference type="SUPFAM" id="SSF69572">
    <property type="entry name" value="Activating enzymes of the ubiquitin-like proteins"/>
    <property type="match status" value="1"/>
</dbReference>
<dbReference type="GO" id="GO:0008641">
    <property type="term" value="F:ubiquitin-like modifier activating enzyme activity"/>
    <property type="evidence" value="ECO:0007669"/>
    <property type="project" value="InterPro"/>
</dbReference>
<dbReference type="InterPro" id="IPR035985">
    <property type="entry name" value="Ubiquitin-activating_enz"/>
</dbReference>
<dbReference type="RefSeq" id="WP_090724423.1">
    <property type="nucleotide sequence ID" value="NZ_FOOU01000002.1"/>
</dbReference>
<dbReference type="AlphaFoldDB" id="A0A1I2MT77"/>